<sequence length="360" mass="39619">MGRRKLVISLPLLCAAFVVGSTIWHAAFAPFHFNQPITRSALEKPNAKLAGNTRGGGKNTDVKKGGVARKESEVFTVEIYVRYDNYASDIEWSLKGADGGNVLSHYKANETDNGQEQVVDVLVNTGKFTFEVKDAYGDGLCCRVKDYEGHYRLSVNGKVIATGGEFADTTGPISFQTYSSGNVKSLETANLGLQPSCLELHPNNFDICLYLTTRAERFGNDWLPAFTSAKKKWETIVVGSTSPPVEFKEDLWQRPKTLSGIYITGEAAPIDGVGKILGSSGPRTMITTPEQNPVNHNRHFKQTLTGEMTFDSDDIAKMLLDGTYKDVIVHGKHMSLEPKVGRLLGLISIILIHFFVFFSD</sequence>
<gene>
    <name evidence="2" type="ORF">APAL1065_LOCUS11742</name>
</gene>
<evidence type="ECO:0000256" key="1">
    <source>
        <dbReference type="SAM" id="Phobius"/>
    </source>
</evidence>
<keyword evidence="1" id="KW-0812">Transmembrane</keyword>
<name>A0A7S3DPP3_9STRA</name>
<dbReference type="EMBL" id="HBHT01017608">
    <property type="protein sequence ID" value="CAD9965100.1"/>
    <property type="molecule type" value="Transcribed_RNA"/>
</dbReference>
<proteinExistence type="predicted"/>
<evidence type="ECO:0000313" key="2">
    <source>
        <dbReference type="EMBL" id="CAD9965100.1"/>
    </source>
</evidence>
<organism evidence="2">
    <name type="scientific">Entomoneis paludosa</name>
    <dbReference type="NCBI Taxonomy" id="265537"/>
    <lineage>
        <taxon>Eukaryota</taxon>
        <taxon>Sar</taxon>
        <taxon>Stramenopiles</taxon>
        <taxon>Ochrophyta</taxon>
        <taxon>Bacillariophyta</taxon>
        <taxon>Bacillariophyceae</taxon>
        <taxon>Bacillariophycidae</taxon>
        <taxon>Entomoneidaceae</taxon>
        <taxon>Entomoneis</taxon>
    </lineage>
</organism>
<accession>A0A7S3DPP3</accession>
<reference evidence="2" key="1">
    <citation type="submission" date="2021-01" db="EMBL/GenBank/DDBJ databases">
        <authorList>
            <person name="Corre E."/>
            <person name="Pelletier E."/>
            <person name="Niang G."/>
            <person name="Scheremetjew M."/>
            <person name="Finn R."/>
            <person name="Kale V."/>
            <person name="Holt S."/>
            <person name="Cochrane G."/>
            <person name="Meng A."/>
            <person name="Brown T."/>
            <person name="Cohen L."/>
        </authorList>
    </citation>
    <scope>NUCLEOTIDE SEQUENCE</scope>
    <source>
        <strain evidence="2">CCMP125</strain>
    </source>
</reference>
<dbReference type="AlphaFoldDB" id="A0A7S3DPP3"/>
<feature type="transmembrane region" description="Helical" evidence="1">
    <location>
        <begin position="340"/>
        <end position="358"/>
    </location>
</feature>
<keyword evidence="1" id="KW-0472">Membrane</keyword>
<keyword evidence="1" id="KW-1133">Transmembrane helix</keyword>
<protein>
    <submittedName>
        <fullName evidence="2">Uncharacterized protein</fullName>
    </submittedName>
</protein>